<dbReference type="RefSeq" id="WP_281818907.1">
    <property type="nucleotide sequence ID" value="NZ_BRLB01000020.1"/>
</dbReference>
<accession>A0A9W5YG28</accession>
<dbReference type="Pfam" id="PF13443">
    <property type="entry name" value="HTH_26"/>
    <property type="match status" value="1"/>
</dbReference>
<evidence type="ECO:0000259" key="1">
    <source>
        <dbReference type="Pfam" id="PF13443"/>
    </source>
</evidence>
<dbReference type="AlphaFoldDB" id="A0A9W5YG28"/>
<dbReference type="GO" id="GO:0003677">
    <property type="term" value="F:DNA binding"/>
    <property type="evidence" value="ECO:0007669"/>
    <property type="project" value="InterPro"/>
</dbReference>
<dbReference type="Gene3D" id="1.10.260.40">
    <property type="entry name" value="lambda repressor-like DNA-binding domains"/>
    <property type="match status" value="1"/>
</dbReference>
<proteinExistence type="predicted"/>
<name>A0A9W5YG28_9FIRM</name>
<dbReference type="InterPro" id="IPR001387">
    <property type="entry name" value="Cro/C1-type_HTH"/>
</dbReference>
<reference evidence="2" key="1">
    <citation type="submission" date="2022-06" db="EMBL/GenBank/DDBJ databases">
        <title>Vallitalea longa sp. nov., an anaerobic bacterium isolated from marine sediment.</title>
        <authorList>
            <person name="Hirano S."/>
            <person name="Terahara T."/>
            <person name="Mori K."/>
            <person name="Hamada M."/>
            <person name="Matsumoto R."/>
            <person name="Kobayashi T."/>
        </authorList>
    </citation>
    <scope>NUCLEOTIDE SEQUENCE</scope>
    <source>
        <strain evidence="2">SH18-1</strain>
    </source>
</reference>
<dbReference type="EMBL" id="BRLB01000020">
    <property type="protein sequence ID" value="GKX31658.1"/>
    <property type="molecule type" value="Genomic_DNA"/>
</dbReference>
<keyword evidence="3" id="KW-1185">Reference proteome</keyword>
<dbReference type="InterPro" id="IPR010982">
    <property type="entry name" value="Lambda_DNA-bd_dom_sf"/>
</dbReference>
<sequence length="131" mass="15519">MSRNAGYMKKLRKARVERKQCIRCGKPLSQESLIRGVKQCEKCLDYQRKRKLGQISSKVNTTYFYNRQYKKDEIKRKELGNFMVENKITIKDLAKEANLSQRTIQRILYTDANYTKKTKDAINNYLGKELL</sequence>
<evidence type="ECO:0000313" key="2">
    <source>
        <dbReference type="EMBL" id="GKX31658.1"/>
    </source>
</evidence>
<dbReference type="Proteomes" id="UP001144256">
    <property type="component" value="Unassembled WGS sequence"/>
</dbReference>
<dbReference type="SUPFAM" id="SSF47413">
    <property type="entry name" value="lambda repressor-like DNA-binding domains"/>
    <property type="match status" value="1"/>
</dbReference>
<organism evidence="2 3">
    <name type="scientific">Vallitalea longa</name>
    <dbReference type="NCBI Taxonomy" id="2936439"/>
    <lineage>
        <taxon>Bacteria</taxon>
        <taxon>Bacillati</taxon>
        <taxon>Bacillota</taxon>
        <taxon>Clostridia</taxon>
        <taxon>Lachnospirales</taxon>
        <taxon>Vallitaleaceae</taxon>
        <taxon>Vallitalea</taxon>
    </lineage>
</organism>
<evidence type="ECO:0000313" key="3">
    <source>
        <dbReference type="Proteomes" id="UP001144256"/>
    </source>
</evidence>
<gene>
    <name evidence="2" type="ORF">SH1V18_41380</name>
</gene>
<feature type="domain" description="HTH cro/C1-type" evidence="1">
    <location>
        <begin position="79"/>
        <end position="113"/>
    </location>
</feature>
<comment type="caution">
    <text evidence="2">The sequence shown here is derived from an EMBL/GenBank/DDBJ whole genome shotgun (WGS) entry which is preliminary data.</text>
</comment>
<protein>
    <recommendedName>
        <fullName evidence="1">HTH cro/C1-type domain-containing protein</fullName>
    </recommendedName>
</protein>